<keyword evidence="1" id="KW-0812">Transmembrane</keyword>
<protein>
    <submittedName>
        <fullName evidence="2">Uncharacterized protein</fullName>
    </submittedName>
</protein>
<keyword evidence="1" id="KW-1133">Transmembrane helix</keyword>
<comment type="caution">
    <text evidence="2">The sequence shown here is derived from an EMBL/GenBank/DDBJ whole genome shotgun (WGS) entry which is preliminary data.</text>
</comment>
<accession>A0AA41X712</accession>
<dbReference type="RefSeq" id="WP_254757704.1">
    <property type="nucleotide sequence ID" value="NZ_JANCLT010000002.1"/>
</dbReference>
<feature type="transmembrane region" description="Helical" evidence="1">
    <location>
        <begin position="6"/>
        <end position="28"/>
    </location>
</feature>
<proteinExistence type="predicted"/>
<gene>
    <name evidence="2" type="ORF">NK662_04460</name>
</gene>
<keyword evidence="1" id="KW-0472">Membrane</keyword>
<dbReference type="EMBL" id="JANCLT010000002">
    <property type="protein sequence ID" value="MCP8967789.1"/>
    <property type="molecule type" value="Genomic_DNA"/>
</dbReference>
<evidence type="ECO:0000256" key="1">
    <source>
        <dbReference type="SAM" id="Phobius"/>
    </source>
</evidence>
<sequence>MFTMVSSLFGLVYMGMLVFGLLLAVRFWKYMGVRMAHLEEQREREERLIGELQALRIAVSEREHTTE</sequence>
<evidence type="ECO:0000313" key="3">
    <source>
        <dbReference type="Proteomes" id="UP001156102"/>
    </source>
</evidence>
<evidence type="ECO:0000313" key="2">
    <source>
        <dbReference type="EMBL" id="MCP8967789.1"/>
    </source>
</evidence>
<name>A0AA41X712_9BACI</name>
<dbReference type="AlphaFoldDB" id="A0AA41X712"/>
<dbReference type="Proteomes" id="UP001156102">
    <property type="component" value="Unassembled WGS sequence"/>
</dbReference>
<reference evidence="2" key="1">
    <citation type="submission" date="2022-07" db="EMBL/GenBank/DDBJ databases">
        <authorList>
            <person name="Li W.-J."/>
            <person name="Deng Q.-Q."/>
        </authorList>
    </citation>
    <scope>NUCLEOTIDE SEQUENCE</scope>
    <source>
        <strain evidence="2">SYSU M60031</strain>
    </source>
</reference>
<keyword evidence="3" id="KW-1185">Reference proteome</keyword>
<organism evidence="2 3">
    <name type="scientific">Ectobacillus ponti</name>
    <dbReference type="NCBI Taxonomy" id="2961894"/>
    <lineage>
        <taxon>Bacteria</taxon>
        <taxon>Bacillati</taxon>
        <taxon>Bacillota</taxon>
        <taxon>Bacilli</taxon>
        <taxon>Bacillales</taxon>
        <taxon>Bacillaceae</taxon>
        <taxon>Ectobacillus</taxon>
    </lineage>
</organism>